<dbReference type="Gene3D" id="3.30.360.10">
    <property type="entry name" value="Dihydrodipicolinate Reductase, domain 2"/>
    <property type="match status" value="1"/>
</dbReference>
<evidence type="ECO:0000259" key="7">
    <source>
        <dbReference type="Pfam" id="PF22725"/>
    </source>
</evidence>
<keyword evidence="9" id="KW-1185">Reference proteome</keyword>
<dbReference type="GeneID" id="30149915"/>
<dbReference type="PANTHER" id="PTHR22604">
    <property type="entry name" value="OXIDOREDUCTASES"/>
    <property type="match status" value="1"/>
</dbReference>
<dbReference type="Pfam" id="PF01408">
    <property type="entry name" value="GFO_IDH_MocA"/>
    <property type="match status" value="1"/>
</dbReference>
<evidence type="ECO:0000256" key="2">
    <source>
        <dbReference type="ARBA" id="ARBA00023002"/>
    </source>
</evidence>
<dbReference type="InterPro" id="IPR050984">
    <property type="entry name" value="Gfo/Idh/MocA_domain"/>
</dbReference>
<feature type="domain" description="Gfo/Idh/MocA-like oxidoreductase N-terminal" evidence="6">
    <location>
        <begin position="5"/>
        <end position="133"/>
    </location>
</feature>
<gene>
    <name evidence="8" type="ORF">BABINDRAFT_42266</name>
</gene>
<dbReference type="GO" id="GO:0047837">
    <property type="term" value="F:D-xylose 1-dehydrogenase (NADP+) activity"/>
    <property type="evidence" value="ECO:0007669"/>
    <property type="project" value="UniProtKB-EC"/>
</dbReference>
<feature type="domain" description="GFO/IDH/MocA-like oxidoreductase" evidence="7">
    <location>
        <begin position="156"/>
        <end position="273"/>
    </location>
</feature>
<comment type="similarity">
    <text evidence="1">Belongs to the Gfo/Idh/MocA family.</text>
</comment>
<dbReference type="SUPFAM" id="SSF51735">
    <property type="entry name" value="NAD(P)-binding Rossmann-fold domains"/>
    <property type="match status" value="1"/>
</dbReference>
<dbReference type="InterPro" id="IPR055170">
    <property type="entry name" value="GFO_IDH_MocA-like_dom"/>
</dbReference>
<dbReference type="AlphaFoldDB" id="A0A1E3QH90"/>
<reference evidence="9" key="1">
    <citation type="submission" date="2016-05" db="EMBL/GenBank/DDBJ databases">
        <title>Comparative genomics of biotechnologically important yeasts.</title>
        <authorList>
            <consortium name="DOE Joint Genome Institute"/>
            <person name="Riley R."/>
            <person name="Haridas S."/>
            <person name="Wolfe K.H."/>
            <person name="Lopes M.R."/>
            <person name="Hittinger C.T."/>
            <person name="Goker M."/>
            <person name="Salamov A."/>
            <person name="Wisecaver J."/>
            <person name="Long T.M."/>
            <person name="Aerts A.L."/>
            <person name="Barry K."/>
            <person name="Choi C."/>
            <person name="Clum A."/>
            <person name="Coughlan A.Y."/>
            <person name="Deshpande S."/>
            <person name="Douglass A.P."/>
            <person name="Hanson S.J."/>
            <person name="Klenk H.-P."/>
            <person name="Labutti K."/>
            <person name="Lapidus A."/>
            <person name="Lindquist E."/>
            <person name="Lipzen A."/>
            <person name="Meier-Kolthoff J.P."/>
            <person name="Ohm R.A."/>
            <person name="Otillar R.P."/>
            <person name="Pangilinan J."/>
            <person name="Peng Y."/>
            <person name="Rokas A."/>
            <person name="Rosa C.A."/>
            <person name="Scheuner C."/>
            <person name="Sibirny A.A."/>
            <person name="Slot J.C."/>
            <person name="Stielow J.B."/>
            <person name="Sun H."/>
            <person name="Kurtzman C.P."/>
            <person name="Blackwell M."/>
            <person name="Grigoriev I.V."/>
            <person name="Jeffries T.W."/>
        </authorList>
    </citation>
    <scope>NUCLEOTIDE SEQUENCE [LARGE SCALE GENOMIC DNA]</scope>
    <source>
        <strain evidence="9">NRRL Y-12698</strain>
    </source>
</reference>
<evidence type="ECO:0000256" key="1">
    <source>
        <dbReference type="ARBA" id="ARBA00010928"/>
    </source>
</evidence>
<protein>
    <recommendedName>
        <fullName evidence="3">D-xylose 1-dehydrogenase (NADP(+), D-xylono-1,5-lactone-forming)</fullName>
        <ecNumber evidence="3">1.1.1.179</ecNumber>
    </recommendedName>
    <alternativeName>
        <fullName evidence="4">D-xylose-NADP dehydrogenase</fullName>
    </alternativeName>
</protein>
<evidence type="ECO:0000256" key="3">
    <source>
        <dbReference type="ARBA" id="ARBA00038984"/>
    </source>
</evidence>
<dbReference type="InterPro" id="IPR036291">
    <property type="entry name" value="NAD(P)-bd_dom_sf"/>
</dbReference>
<dbReference type="STRING" id="984486.A0A1E3QH90"/>
<organism evidence="8 9">
    <name type="scientific">Babjeviella inositovora NRRL Y-12698</name>
    <dbReference type="NCBI Taxonomy" id="984486"/>
    <lineage>
        <taxon>Eukaryota</taxon>
        <taxon>Fungi</taxon>
        <taxon>Dikarya</taxon>
        <taxon>Ascomycota</taxon>
        <taxon>Saccharomycotina</taxon>
        <taxon>Pichiomycetes</taxon>
        <taxon>Serinales incertae sedis</taxon>
        <taxon>Babjeviella</taxon>
    </lineage>
</organism>
<dbReference type="RefSeq" id="XP_018982393.1">
    <property type="nucleotide sequence ID" value="XM_019132062.1"/>
</dbReference>
<evidence type="ECO:0000256" key="4">
    <source>
        <dbReference type="ARBA" id="ARBA00042988"/>
    </source>
</evidence>
<evidence type="ECO:0000313" key="8">
    <source>
        <dbReference type="EMBL" id="ODQ77065.1"/>
    </source>
</evidence>
<dbReference type="EC" id="1.1.1.179" evidence="3"/>
<dbReference type="GO" id="GO:0000166">
    <property type="term" value="F:nucleotide binding"/>
    <property type="evidence" value="ECO:0007669"/>
    <property type="project" value="InterPro"/>
</dbReference>
<dbReference type="PANTHER" id="PTHR22604:SF105">
    <property type="entry name" value="TRANS-1,2-DIHYDROBENZENE-1,2-DIOL DEHYDROGENASE"/>
    <property type="match status" value="1"/>
</dbReference>
<evidence type="ECO:0000313" key="9">
    <source>
        <dbReference type="Proteomes" id="UP000094336"/>
    </source>
</evidence>
<dbReference type="Pfam" id="PF22725">
    <property type="entry name" value="GFO_IDH_MocA_C3"/>
    <property type="match status" value="1"/>
</dbReference>
<comment type="catalytic activity">
    <reaction evidence="5">
        <text>D-xylose + NADP(+) = D-xylono-1,5-lactone + NADPH + H(+)</text>
        <dbReference type="Rhea" id="RHEA:22000"/>
        <dbReference type="ChEBI" id="CHEBI:15378"/>
        <dbReference type="ChEBI" id="CHEBI:15867"/>
        <dbReference type="ChEBI" id="CHEBI:53455"/>
        <dbReference type="ChEBI" id="CHEBI:57783"/>
        <dbReference type="ChEBI" id="CHEBI:58349"/>
        <dbReference type="EC" id="1.1.1.179"/>
    </reaction>
</comment>
<name>A0A1E3QH90_9ASCO</name>
<dbReference type="Proteomes" id="UP000094336">
    <property type="component" value="Unassembled WGS sequence"/>
</dbReference>
<evidence type="ECO:0000259" key="6">
    <source>
        <dbReference type="Pfam" id="PF01408"/>
    </source>
</evidence>
<proteinExistence type="inferred from homology"/>
<accession>A0A1E3QH90</accession>
<keyword evidence="2" id="KW-0560">Oxidoreductase</keyword>
<dbReference type="InterPro" id="IPR000683">
    <property type="entry name" value="Gfo/Idh/MocA-like_OxRdtase_N"/>
</dbReference>
<dbReference type="SUPFAM" id="SSF55347">
    <property type="entry name" value="Glyceraldehyde-3-phosphate dehydrogenase-like, C-terminal domain"/>
    <property type="match status" value="1"/>
</dbReference>
<sequence length="362" mass="40034">MTPTIRWGIIGAGKISAKFTEDICRKRPQTAPVNHRIAAIGCSSSEKGRVFVSEHVSGPSTDTTVASLTYSEVYASSDVDAVYIGLPHVFHKQHSLEAIAQGKHVLCEKPCFMNLNELEEVLRAAQTKGVYFMEAVWVRFFPVMQEVTTHLHDLRTIGDLKRCVVNYSPNIEVDALPLTDRLIDRKLGGGAIMDIGVYTIHHYRMLMDPRSRIQSMKDLDIESSQSLVNGVDYMTSILVSPKDRTSQGILTCSFYSFGTGPFAMVEGTLGKLEILTEQGMPAPLGYTITFRDGRDPISKSWPVSQDGGRGAFGFFYEADAFALDIAAGKLQNDTVSWNESRIVLGIVDAVRRASGMTYEQDF</sequence>
<evidence type="ECO:0000256" key="5">
    <source>
        <dbReference type="ARBA" id="ARBA00049233"/>
    </source>
</evidence>
<dbReference type="Gene3D" id="3.40.50.720">
    <property type="entry name" value="NAD(P)-binding Rossmann-like Domain"/>
    <property type="match status" value="1"/>
</dbReference>
<dbReference type="OrthoDB" id="2129491at2759"/>
<dbReference type="EMBL" id="KV454443">
    <property type="protein sequence ID" value="ODQ77065.1"/>
    <property type="molecule type" value="Genomic_DNA"/>
</dbReference>